<dbReference type="PANTHER" id="PTHR14206">
    <property type="entry name" value="BRAIN-SPECIFIC ANGIOGENESIS INHIBITOR 1-ASSOCIATED PROTEIN 2"/>
    <property type="match status" value="1"/>
</dbReference>
<dbReference type="SUPFAM" id="SSF50044">
    <property type="entry name" value="SH3-domain"/>
    <property type="match status" value="1"/>
</dbReference>
<dbReference type="AlphaFoldDB" id="A0A1B6GQN5"/>
<feature type="region of interest" description="Disordered" evidence="3">
    <location>
        <begin position="597"/>
        <end position="650"/>
    </location>
</feature>
<evidence type="ECO:0000259" key="5">
    <source>
        <dbReference type="PROSITE" id="PS51338"/>
    </source>
</evidence>
<dbReference type="GO" id="GO:0051764">
    <property type="term" value="P:actin crosslink formation"/>
    <property type="evidence" value="ECO:0007669"/>
    <property type="project" value="TreeGrafter"/>
</dbReference>
<feature type="region of interest" description="Disordered" evidence="3">
    <location>
        <begin position="306"/>
        <end position="472"/>
    </location>
</feature>
<name>A0A1B6GQN5_9HEMI</name>
<feature type="compositionally biased region" description="Polar residues" evidence="3">
    <location>
        <begin position="630"/>
        <end position="642"/>
    </location>
</feature>
<reference evidence="6" key="1">
    <citation type="submission" date="2015-11" db="EMBL/GenBank/DDBJ databases">
        <title>De novo transcriptome assembly of four potential Pierce s Disease insect vectors from Arizona vineyards.</title>
        <authorList>
            <person name="Tassone E.E."/>
        </authorList>
    </citation>
    <scope>NUCLEOTIDE SEQUENCE</scope>
</reference>
<feature type="domain" description="SH3" evidence="4">
    <location>
        <begin position="179"/>
        <end position="240"/>
    </location>
</feature>
<dbReference type="Gene3D" id="1.20.1270.60">
    <property type="entry name" value="Arfaptin homology (AH) domain/BAR domain"/>
    <property type="match status" value="1"/>
</dbReference>
<dbReference type="Gene3D" id="2.30.30.40">
    <property type="entry name" value="SH3 Domains"/>
    <property type="match status" value="1"/>
</dbReference>
<dbReference type="PANTHER" id="PTHR14206:SF7">
    <property type="entry name" value="INSULIN RECEPTOR SUBSTRATE 53 KDA, ISOFORM A"/>
    <property type="match status" value="1"/>
</dbReference>
<sequence>MQVLEEERSKLDAFCEQSLKNAMTQERRRYGFVLERQCSLAKHYLAYHTTGMNIYQAHLDNWGEIAKTREYLPEAVETMFASRLRQVSFWSDEDTTNSPRIEDDRISLSSQLRKTKSMDASCLDVRAMNDISSPTLTHHSLTRAKSDFNLTASNHSLAPEHRESPSPRPKSMAVGESSWENPLARAMYAYLSSGENQLSFLEGDIIALMGERNKGWQFGENLRTQCSGWFPLAYTETLIDDTATTTSSPTHRRQDSIATTPGGFSLGSPGGSSSAGNNLPRTPLQAPAPVTRFGDTLAYRQPQIRAGTDSSFSAGPPGVPAPVVPASRRAPPPLPPLPPHPQTLPTPRQPSAAKRPPPANASLHSSNDSGFSNDPPPAPEVDYSDDEAARRTTMMKNQRNTQQNGIQNGKKEHSVRGWLSEATNDWYSDKNKKPTSHRPLRQSSSVGVITTLGRSKETLTSDSPNVKRDTKEMTLKAVEIPYEKKVKRTKSLWKFRKSEDVLEGMALWKHRSLVDVSNISAKDGTPLPAKKSLSLSKSLDDSQDNEDVSEETIVNGERKEMNSTRRGSLETSESDNEDSESCIVVDDHLKAAKVAPLLPRTRLIRSNTKRAEPETRKPEEMRRPQRTLEGRSQQVSDLQRQQWFDPWDHE</sequence>
<evidence type="ECO:0000259" key="4">
    <source>
        <dbReference type="PROSITE" id="PS50002"/>
    </source>
</evidence>
<accession>A0A1B6GQN5</accession>
<dbReference type="InterPro" id="IPR027267">
    <property type="entry name" value="AH/BAR_dom_sf"/>
</dbReference>
<dbReference type="Pfam" id="PF08397">
    <property type="entry name" value="IMD"/>
    <property type="match status" value="1"/>
</dbReference>
<dbReference type="InterPro" id="IPR013606">
    <property type="entry name" value="I-BAR_dom"/>
</dbReference>
<dbReference type="CDD" id="cd11779">
    <property type="entry name" value="SH3_Irsp53_BAIAP2L"/>
    <property type="match status" value="1"/>
</dbReference>
<feature type="domain" description="IMD" evidence="5">
    <location>
        <begin position="1"/>
        <end position="86"/>
    </location>
</feature>
<feature type="region of interest" description="Disordered" evidence="3">
    <location>
        <begin position="518"/>
        <end position="582"/>
    </location>
</feature>
<dbReference type="GO" id="GO:0005829">
    <property type="term" value="C:cytosol"/>
    <property type="evidence" value="ECO:0007669"/>
    <property type="project" value="TreeGrafter"/>
</dbReference>
<feature type="compositionally biased region" description="Polar residues" evidence="3">
    <location>
        <begin position="362"/>
        <end position="372"/>
    </location>
</feature>
<organism evidence="6">
    <name type="scientific">Cuerna arida</name>
    <dbReference type="NCBI Taxonomy" id="1464854"/>
    <lineage>
        <taxon>Eukaryota</taxon>
        <taxon>Metazoa</taxon>
        <taxon>Ecdysozoa</taxon>
        <taxon>Arthropoda</taxon>
        <taxon>Hexapoda</taxon>
        <taxon>Insecta</taxon>
        <taxon>Pterygota</taxon>
        <taxon>Neoptera</taxon>
        <taxon>Paraneoptera</taxon>
        <taxon>Hemiptera</taxon>
        <taxon>Auchenorrhyncha</taxon>
        <taxon>Membracoidea</taxon>
        <taxon>Cicadellidae</taxon>
        <taxon>Cicadellinae</taxon>
        <taxon>Proconiini</taxon>
        <taxon>Cuerna</taxon>
    </lineage>
</organism>
<evidence type="ECO:0000256" key="3">
    <source>
        <dbReference type="SAM" id="MobiDB-lite"/>
    </source>
</evidence>
<dbReference type="SMART" id="SM00326">
    <property type="entry name" value="SH3"/>
    <property type="match status" value="1"/>
</dbReference>
<dbReference type="GO" id="GO:0007009">
    <property type="term" value="P:plasma membrane organization"/>
    <property type="evidence" value="ECO:0007669"/>
    <property type="project" value="InterPro"/>
</dbReference>
<dbReference type="PROSITE" id="PS50002">
    <property type="entry name" value="SH3"/>
    <property type="match status" value="1"/>
</dbReference>
<feature type="region of interest" description="Disordered" evidence="3">
    <location>
        <begin position="155"/>
        <end position="175"/>
    </location>
</feature>
<feature type="region of interest" description="Disordered" evidence="3">
    <location>
        <begin position="243"/>
        <end position="289"/>
    </location>
</feature>
<feature type="compositionally biased region" description="Pro residues" evidence="3">
    <location>
        <begin position="330"/>
        <end position="348"/>
    </location>
</feature>
<dbReference type="PROSITE" id="PS51338">
    <property type="entry name" value="IMD"/>
    <property type="match status" value="1"/>
</dbReference>
<dbReference type="InterPro" id="IPR036028">
    <property type="entry name" value="SH3-like_dom_sf"/>
</dbReference>
<dbReference type="GO" id="GO:0005654">
    <property type="term" value="C:nucleoplasm"/>
    <property type="evidence" value="ECO:0007669"/>
    <property type="project" value="TreeGrafter"/>
</dbReference>
<dbReference type="GO" id="GO:0030838">
    <property type="term" value="P:positive regulation of actin filament polymerization"/>
    <property type="evidence" value="ECO:0007669"/>
    <property type="project" value="TreeGrafter"/>
</dbReference>
<feature type="compositionally biased region" description="Basic and acidic residues" evidence="3">
    <location>
        <begin position="454"/>
        <end position="472"/>
    </location>
</feature>
<gene>
    <name evidence="6" type="ORF">g.26519</name>
</gene>
<dbReference type="FunFam" id="2.30.30.40:FF:000188">
    <property type="entry name" value="Insulin receptor tyrosine kinase substrate"/>
    <property type="match status" value="1"/>
</dbReference>
<dbReference type="GO" id="GO:0051017">
    <property type="term" value="P:actin filament bundle assembly"/>
    <property type="evidence" value="ECO:0007669"/>
    <property type="project" value="TreeGrafter"/>
</dbReference>
<evidence type="ECO:0000313" key="6">
    <source>
        <dbReference type="EMBL" id="JAS64731.1"/>
    </source>
</evidence>
<evidence type="ECO:0008006" key="7">
    <source>
        <dbReference type="Google" id="ProtNLM"/>
    </source>
</evidence>
<feature type="compositionally biased region" description="Basic and acidic residues" evidence="3">
    <location>
        <begin position="609"/>
        <end position="629"/>
    </location>
</feature>
<protein>
    <recommendedName>
        <fullName evidence="7">SH3 domain-containing protein</fullName>
    </recommendedName>
</protein>
<feature type="compositionally biased region" description="Polar residues" evidence="3">
    <location>
        <begin position="394"/>
        <end position="407"/>
    </location>
</feature>
<dbReference type="SUPFAM" id="SSF103657">
    <property type="entry name" value="BAR/IMD domain-like"/>
    <property type="match status" value="1"/>
</dbReference>
<proteinExistence type="predicted"/>
<dbReference type="InterPro" id="IPR001452">
    <property type="entry name" value="SH3_domain"/>
</dbReference>
<dbReference type="Pfam" id="PF00018">
    <property type="entry name" value="SH3_1"/>
    <property type="match status" value="1"/>
</dbReference>
<dbReference type="EMBL" id="GECZ01005038">
    <property type="protein sequence ID" value="JAS64731.1"/>
    <property type="molecule type" value="Transcribed_RNA"/>
</dbReference>
<feature type="compositionally biased region" description="Acidic residues" evidence="3">
    <location>
        <begin position="541"/>
        <end position="550"/>
    </location>
</feature>
<keyword evidence="1 2" id="KW-0728">SH3 domain</keyword>
<evidence type="ECO:0000256" key="1">
    <source>
        <dbReference type="ARBA" id="ARBA00022443"/>
    </source>
</evidence>
<evidence type="ECO:0000256" key="2">
    <source>
        <dbReference type="PROSITE-ProRule" id="PRU00192"/>
    </source>
</evidence>
<dbReference type="InterPro" id="IPR027681">
    <property type="entry name" value="IRSp53/IRTKS/Pinkbar"/>
</dbReference>